<dbReference type="Proteomes" id="UP000639338">
    <property type="component" value="Unassembled WGS sequence"/>
</dbReference>
<dbReference type="SUPFAM" id="SSF55486">
    <property type="entry name" value="Metalloproteases ('zincins'), catalytic domain"/>
    <property type="match status" value="1"/>
</dbReference>
<evidence type="ECO:0000256" key="5">
    <source>
        <dbReference type="ARBA" id="ARBA00022723"/>
    </source>
</evidence>
<sequence length="806" mass="92725">MNNESNERKDENESVYSINSTANLVAVKSRETYFKRRRKKTGILLYILSFLIAGLLAGVTTLGILYSKARADSLVLCDSEECVRIAASLKESMDTSADPCQDFYQYACGRWSDNHPTPDTNMMNSWFSERSDKVTWRVRELLRKNLTDAPWAVKQAKILYKSCINLESMDDQGLTPLFNLLKNLDLPQIPAALGHKDGNFITKMAKVRKFLGKDVFIGIDVIPDPRNRSKNVIIIDTPSAISPLPGDKEIENRLKTLKAKMTKIDEHSDELNKNNQSLSSIEKNYIASVIKEITNNGSLNSCDLNNNTLLSHDDKFFKLASKIYELSGTFYYLSHADHNETISDEDLSENDYMTIDQLQQITDAYVKSENSSVTPRIIWRPFIEEIFNDIPDVDLNKIDRILVANLGYIKNLALFLASTDDDMLETAIWWIAVEVVTPHSSNNLRKIWSDYIDKLVDVEDYDPRSLHCADVVNYMMGMAVSWLFVDPEFHNTTGKNVIEMLENIRKSFETLVSKLIWMDKKTKIATLEKSKKMEYVIGHPEWLFDEDTLNEYYKGIDMKENSYLDNMLTIARLMSQSELEIIQKINYMNDTYWGAEPTDVNAVYTVIANHITIPAGILQFPFYNLGLEALNYGAIGTILGHELTHGFDNSGRLYDGDGNLRQWWSNETVIEYKDKVECFIDHYSSYHEAEVNENIDGKLTLDENIADNGGLREAVFAYKRWKNKHGQERYLPGFTHLTHDQLLFLGFAHLWCEAYTPESLRWMLRDSHSPGHIRLRAVLTNSKEFNEAWKCPYDSPMNPYKKCRIW</sequence>
<dbReference type="EMBL" id="JACMRX010000003">
    <property type="protein sequence ID" value="KAF7992398.1"/>
    <property type="molecule type" value="Genomic_DNA"/>
</dbReference>
<dbReference type="InterPro" id="IPR008753">
    <property type="entry name" value="Peptidase_M13_N"/>
</dbReference>
<evidence type="ECO:0000256" key="1">
    <source>
        <dbReference type="ARBA" id="ARBA00001947"/>
    </source>
</evidence>
<gene>
    <name evidence="13" type="ORF">HCN44_001723</name>
</gene>
<evidence type="ECO:0000256" key="10">
    <source>
        <dbReference type="SAM" id="Phobius"/>
    </source>
</evidence>
<dbReference type="Pfam" id="PF01431">
    <property type="entry name" value="Peptidase_M13"/>
    <property type="match status" value="1"/>
</dbReference>
<dbReference type="OrthoDB" id="6475849at2759"/>
<dbReference type="GO" id="GO:0005886">
    <property type="term" value="C:plasma membrane"/>
    <property type="evidence" value="ECO:0007669"/>
    <property type="project" value="UniProtKB-SubCell"/>
</dbReference>
<dbReference type="GO" id="GO:0046872">
    <property type="term" value="F:metal ion binding"/>
    <property type="evidence" value="ECO:0007669"/>
    <property type="project" value="UniProtKB-KW"/>
</dbReference>
<reference evidence="13 14" key="1">
    <citation type="submission" date="2020-08" db="EMBL/GenBank/DDBJ databases">
        <title>Aphidius gifuensis genome sequencing and assembly.</title>
        <authorList>
            <person name="Du Z."/>
        </authorList>
    </citation>
    <scope>NUCLEOTIDE SEQUENCE [LARGE SCALE GENOMIC DNA]</scope>
    <source>
        <strain evidence="13">YNYX2018</strain>
        <tissue evidence="13">Adults</tissue>
    </source>
</reference>
<dbReference type="CDD" id="cd08662">
    <property type="entry name" value="M13"/>
    <property type="match status" value="1"/>
</dbReference>
<dbReference type="PROSITE" id="PS51885">
    <property type="entry name" value="NEPRILYSIN"/>
    <property type="match status" value="1"/>
</dbReference>
<feature type="transmembrane region" description="Helical" evidence="10">
    <location>
        <begin position="43"/>
        <end position="66"/>
    </location>
</feature>
<dbReference type="GO" id="GO:0016485">
    <property type="term" value="P:protein processing"/>
    <property type="evidence" value="ECO:0007669"/>
    <property type="project" value="TreeGrafter"/>
</dbReference>
<evidence type="ECO:0000256" key="3">
    <source>
        <dbReference type="ARBA" id="ARBA00007357"/>
    </source>
</evidence>
<comment type="caution">
    <text evidence="13">The sequence shown here is derived from an EMBL/GenBank/DDBJ whole genome shotgun (WGS) entry which is preliminary data.</text>
</comment>
<evidence type="ECO:0000259" key="11">
    <source>
        <dbReference type="Pfam" id="PF01431"/>
    </source>
</evidence>
<evidence type="ECO:0000256" key="8">
    <source>
        <dbReference type="ARBA" id="ARBA00023049"/>
    </source>
</evidence>
<keyword evidence="10" id="KW-0472">Membrane</keyword>
<keyword evidence="9" id="KW-0175">Coiled coil</keyword>
<accession>A0A834XS23</accession>
<dbReference type="InterPro" id="IPR024079">
    <property type="entry name" value="MetalloPept_cat_dom_sf"/>
</dbReference>
<name>A0A834XS23_APHGI</name>
<keyword evidence="5" id="KW-0479">Metal-binding</keyword>
<comment type="subcellular location">
    <subcellularLocation>
        <location evidence="2">Cell membrane</location>
        <topology evidence="2">Single-pass type II membrane protein</topology>
    </subcellularLocation>
</comment>
<dbReference type="PANTHER" id="PTHR11733:SF133">
    <property type="entry name" value="PHOSPHATE-REGULATING NEUTRAL ENDOPEPTIDASE PHEX"/>
    <property type="match status" value="1"/>
</dbReference>
<keyword evidence="10" id="KW-1133">Transmembrane helix</keyword>
<proteinExistence type="inferred from homology"/>
<evidence type="ECO:0000256" key="7">
    <source>
        <dbReference type="ARBA" id="ARBA00022833"/>
    </source>
</evidence>
<dbReference type="Gene3D" id="1.10.1380.10">
    <property type="entry name" value="Neutral endopeptidase , domain2"/>
    <property type="match status" value="1"/>
</dbReference>
<dbReference type="AlphaFoldDB" id="A0A834XS23"/>
<dbReference type="PRINTS" id="PR00786">
    <property type="entry name" value="NEPRILYSIN"/>
</dbReference>
<feature type="domain" description="Peptidase M13 C-terminal" evidence="11">
    <location>
        <begin position="601"/>
        <end position="805"/>
    </location>
</feature>
<evidence type="ECO:0000256" key="6">
    <source>
        <dbReference type="ARBA" id="ARBA00022801"/>
    </source>
</evidence>
<dbReference type="Pfam" id="PF05649">
    <property type="entry name" value="Peptidase_M13_N"/>
    <property type="match status" value="1"/>
</dbReference>
<dbReference type="PANTHER" id="PTHR11733">
    <property type="entry name" value="ZINC METALLOPROTEASE FAMILY M13 NEPRILYSIN-RELATED"/>
    <property type="match status" value="1"/>
</dbReference>
<keyword evidence="4" id="KW-0645">Protease</keyword>
<comment type="similarity">
    <text evidence="3">Belongs to the peptidase M13 family.</text>
</comment>
<dbReference type="InterPro" id="IPR042089">
    <property type="entry name" value="Peptidase_M13_dom_2"/>
</dbReference>
<evidence type="ECO:0000313" key="13">
    <source>
        <dbReference type="EMBL" id="KAF7992398.1"/>
    </source>
</evidence>
<keyword evidence="8" id="KW-0482">Metalloprotease</keyword>
<evidence type="ECO:0000313" key="14">
    <source>
        <dbReference type="Proteomes" id="UP000639338"/>
    </source>
</evidence>
<dbReference type="GO" id="GO:0004222">
    <property type="term" value="F:metalloendopeptidase activity"/>
    <property type="evidence" value="ECO:0007669"/>
    <property type="project" value="InterPro"/>
</dbReference>
<evidence type="ECO:0000259" key="12">
    <source>
        <dbReference type="Pfam" id="PF05649"/>
    </source>
</evidence>
<dbReference type="Gene3D" id="3.40.390.10">
    <property type="entry name" value="Collagenase (Catalytic Domain)"/>
    <property type="match status" value="1"/>
</dbReference>
<feature type="coiled-coil region" evidence="9">
    <location>
        <begin position="254"/>
        <end position="284"/>
    </location>
</feature>
<dbReference type="InterPro" id="IPR000718">
    <property type="entry name" value="Peptidase_M13"/>
</dbReference>
<evidence type="ECO:0000256" key="9">
    <source>
        <dbReference type="SAM" id="Coils"/>
    </source>
</evidence>
<comment type="cofactor">
    <cofactor evidence="1">
        <name>Zn(2+)</name>
        <dbReference type="ChEBI" id="CHEBI:29105"/>
    </cofactor>
</comment>
<keyword evidence="6" id="KW-0378">Hydrolase</keyword>
<feature type="domain" description="Peptidase M13 N-terminal" evidence="12">
    <location>
        <begin position="99"/>
        <end position="540"/>
    </location>
</feature>
<keyword evidence="10" id="KW-0812">Transmembrane</keyword>
<protein>
    <submittedName>
        <fullName evidence="13">Uncharacterized protein</fullName>
    </submittedName>
</protein>
<keyword evidence="7" id="KW-0862">Zinc</keyword>
<organism evidence="13 14">
    <name type="scientific">Aphidius gifuensis</name>
    <name type="common">Parasitoid wasp</name>
    <dbReference type="NCBI Taxonomy" id="684658"/>
    <lineage>
        <taxon>Eukaryota</taxon>
        <taxon>Metazoa</taxon>
        <taxon>Ecdysozoa</taxon>
        <taxon>Arthropoda</taxon>
        <taxon>Hexapoda</taxon>
        <taxon>Insecta</taxon>
        <taxon>Pterygota</taxon>
        <taxon>Neoptera</taxon>
        <taxon>Endopterygota</taxon>
        <taxon>Hymenoptera</taxon>
        <taxon>Apocrita</taxon>
        <taxon>Ichneumonoidea</taxon>
        <taxon>Braconidae</taxon>
        <taxon>Aphidiinae</taxon>
        <taxon>Aphidius</taxon>
    </lineage>
</organism>
<evidence type="ECO:0000256" key="2">
    <source>
        <dbReference type="ARBA" id="ARBA00004401"/>
    </source>
</evidence>
<evidence type="ECO:0000256" key="4">
    <source>
        <dbReference type="ARBA" id="ARBA00022670"/>
    </source>
</evidence>
<dbReference type="InterPro" id="IPR018497">
    <property type="entry name" value="Peptidase_M13_C"/>
</dbReference>
<keyword evidence="14" id="KW-1185">Reference proteome</keyword>